<dbReference type="RefSeq" id="XP_062783300.1">
    <property type="nucleotide sequence ID" value="XM_062927249.1"/>
</dbReference>
<dbReference type="GeneID" id="87947593"/>
<evidence type="ECO:0000313" key="3">
    <source>
        <dbReference type="Proteomes" id="UP001322277"/>
    </source>
</evidence>
<organism evidence="2 3">
    <name type="scientific">Colletotrichum destructivum</name>
    <dbReference type="NCBI Taxonomy" id="34406"/>
    <lineage>
        <taxon>Eukaryota</taxon>
        <taxon>Fungi</taxon>
        <taxon>Dikarya</taxon>
        <taxon>Ascomycota</taxon>
        <taxon>Pezizomycotina</taxon>
        <taxon>Sordariomycetes</taxon>
        <taxon>Hypocreomycetidae</taxon>
        <taxon>Glomerellales</taxon>
        <taxon>Glomerellaceae</taxon>
        <taxon>Colletotrichum</taxon>
        <taxon>Colletotrichum destructivum species complex</taxon>
    </lineage>
</organism>
<accession>A0AAX4IS66</accession>
<feature type="domain" description="Aminoglycoside phosphotransferase" evidence="1">
    <location>
        <begin position="100"/>
        <end position="152"/>
    </location>
</feature>
<evidence type="ECO:0000313" key="2">
    <source>
        <dbReference type="EMBL" id="WQF86079.1"/>
    </source>
</evidence>
<dbReference type="InterPro" id="IPR011009">
    <property type="entry name" value="Kinase-like_dom_sf"/>
</dbReference>
<gene>
    <name evidence="2" type="ORF">CDEST_11093</name>
</gene>
<reference evidence="3" key="1">
    <citation type="journal article" date="2023" name="bioRxiv">
        <title>Complete genome of the Medicago anthracnose fungus, Colletotrichum destructivum, reveals a mini-chromosome-like region within a core chromosome.</title>
        <authorList>
            <person name="Lapalu N."/>
            <person name="Simon A."/>
            <person name="Lu A."/>
            <person name="Plaumann P.-L."/>
            <person name="Amselem J."/>
            <person name="Pigne S."/>
            <person name="Auger A."/>
            <person name="Koch C."/>
            <person name="Dallery J.-F."/>
            <person name="O'Connell R.J."/>
        </authorList>
    </citation>
    <scope>NUCLEOTIDE SEQUENCE [LARGE SCALE GENOMIC DNA]</scope>
    <source>
        <strain evidence="3">CBS 520.97</strain>
    </source>
</reference>
<dbReference type="Gene3D" id="3.90.1200.10">
    <property type="match status" value="1"/>
</dbReference>
<name>A0AAX4IS66_9PEZI</name>
<dbReference type="Proteomes" id="UP001322277">
    <property type="component" value="Chromosome 7"/>
</dbReference>
<keyword evidence="3" id="KW-1185">Reference proteome</keyword>
<dbReference type="Pfam" id="PF01636">
    <property type="entry name" value="APH"/>
    <property type="match status" value="1"/>
</dbReference>
<dbReference type="EMBL" id="CP137311">
    <property type="protein sequence ID" value="WQF86079.1"/>
    <property type="molecule type" value="Genomic_DNA"/>
</dbReference>
<proteinExistence type="predicted"/>
<sequence>MSQLADTFIELHKYPFDVLGSLDRPGESHVGALARESLTDFAQSDMRAIGPFSSLEEYHKSSLQLVLDLILRGEMYSNLAVNAYLIHRFLIDLIPSVLPESESEPESEPEPDTQKFYLKHADDKGDHILVDDDFHITGIIDWEWAHTAPPAHAFNSPIAFLPVADFYNGSNELGDDELAFARLFEEKGRRDLGRCVRRGRLQHRFAFCCGYDLAADWSGFQGLFQGLRDAVKVDEGMGWEDWKAVAMRRYGEEAGLQLLLSRGDL</sequence>
<dbReference type="KEGG" id="cdet:87947593"/>
<dbReference type="PANTHER" id="PTHR21310">
    <property type="entry name" value="AMINOGLYCOSIDE PHOSPHOTRANSFERASE-RELATED-RELATED"/>
    <property type="match status" value="1"/>
</dbReference>
<dbReference type="SUPFAM" id="SSF56112">
    <property type="entry name" value="Protein kinase-like (PK-like)"/>
    <property type="match status" value="1"/>
</dbReference>
<dbReference type="PANTHER" id="PTHR21310:SF15">
    <property type="entry name" value="AMINOGLYCOSIDE PHOSPHOTRANSFERASE DOMAIN-CONTAINING PROTEIN"/>
    <property type="match status" value="1"/>
</dbReference>
<protein>
    <submittedName>
        <fullName evidence="2">Aminoglycoside phosphotransferase, protein kinase-like domain superfamily</fullName>
    </submittedName>
</protein>
<dbReference type="InterPro" id="IPR002575">
    <property type="entry name" value="Aminoglycoside_PTrfase"/>
</dbReference>
<dbReference type="AlphaFoldDB" id="A0AAX4IS66"/>
<evidence type="ECO:0000259" key="1">
    <source>
        <dbReference type="Pfam" id="PF01636"/>
    </source>
</evidence>
<dbReference type="InterPro" id="IPR051678">
    <property type="entry name" value="AGP_Transferase"/>
</dbReference>